<comment type="cofactor">
    <cofactor evidence="1">
        <name>Zn(2+)</name>
        <dbReference type="ChEBI" id="CHEBI:29105"/>
    </cofactor>
    <text evidence="1">Binds 2 Zn(2+) ions per subunit. One is catalytic and the other provides a structural contribution.</text>
</comment>
<dbReference type="PANTHER" id="PTHR47064">
    <property type="entry name" value="PUTATIVE (AFU_ORTHOLOGUE AFUA_1G08990)-RELATED"/>
    <property type="match status" value="1"/>
</dbReference>
<dbReference type="OrthoDB" id="423498at2759"/>
<keyword evidence="1" id="KW-0479">Metal-binding</keyword>
<dbReference type="GO" id="GO:0004332">
    <property type="term" value="F:fructose-bisphosphate aldolase activity"/>
    <property type="evidence" value="ECO:0007669"/>
    <property type="project" value="UniProtKB-EC"/>
</dbReference>
<evidence type="ECO:0000256" key="1">
    <source>
        <dbReference type="RuleBase" id="RU366023"/>
    </source>
</evidence>
<dbReference type="InterPro" id="IPR011042">
    <property type="entry name" value="6-blade_b-propeller_TolB-like"/>
</dbReference>
<dbReference type="Gene3D" id="2.120.10.30">
    <property type="entry name" value="TolB, C-terminal domain"/>
    <property type="match status" value="1"/>
</dbReference>
<dbReference type="EC" id="4.1.2.13" evidence="1"/>
<dbReference type="InterPro" id="IPR000771">
    <property type="entry name" value="FBA_II"/>
</dbReference>
<reference evidence="4" key="1">
    <citation type="submission" date="2020-06" db="EMBL/GenBank/DDBJ databases">
        <title>A chromosome-scale genome assembly of Talaromyces rugulosus W13939.</title>
        <authorList>
            <person name="Wang B."/>
            <person name="Guo L."/>
            <person name="Ye K."/>
            <person name="Wang L."/>
        </authorList>
    </citation>
    <scope>NUCLEOTIDE SEQUENCE [LARGE SCALE GENOMIC DNA]</scope>
    <source>
        <strain evidence="4">W13939</strain>
    </source>
</reference>
<dbReference type="PANTHER" id="PTHR47064:SF2">
    <property type="entry name" value="SMP-30_GLUCONOLACTONASE_LRE-LIKE REGION DOMAIN-CONTAINING PROTEIN-RELATED"/>
    <property type="match status" value="1"/>
</dbReference>
<dbReference type="Gene3D" id="3.20.20.70">
    <property type="entry name" value="Aldolase class I"/>
    <property type="match status" value="1"/>
</dbReference>
<organism evidence="3 4">
    <name type="scientific">Talaromyces rugulosus</name>
    <name type="common">Penicillium rugulosum</name>
    <dbReference type="NCBI Taxonomy" id="121627"/>
    <lineage>
        <taxon>Eukaryota</taxon>
        <taxon>Fungi</taxon>
        <taxon>Dikarya</taxon>
        <taxon>Ascomycota</taxon>
        <taxon>Pezizomycotina</taxon>
        <taxon>Eurotiomycetes</taxon>
        <taxon>Eurotiomycetidae</taxon>
        <taxon>Eurotiales</taxon>
        <taxon>Trichocomaceae</taxon>
        <taxon>Talaromyces</taxon>
        <taxon>Talaromyces sect. Islandici</taxon>
    </lineage>
</organism>
<dbReference type="GeneID" id="55988961"/>
<comment type="catalytic activity">
    <reaction evidence="1">
        <text>beta-D-fructose 1,6-bisphosphate = D-glyceraldehyde 3-phosphate + dihydroxyacetone phosphate</text>
        <dbReference type="Rhea" id="RHEA:14729"/>
        <dbReference type="ChEBI" id="CHEBI:32966"/>
        <dbReference type="ChEBI" id="CHEBI:57642"/>
        <dbReference type="ChEBI" id="CHEBI:59776"/>
        <dbReference type="EC" id="4.1.2.13"/>
    </reaction>
</comment>
<keyword evidence="1" id="KW-0456">Lyase</keyword>
<comment type="function">
    <text evidence="1">Catalyzes the aldol condensation of dihydroxyacetone phosphate (DHAP or glycerone-phosphate) with glyceraldehyde 3-phosphate (G3P) to form fructose 1,6-bisphosphate (FBP) in gluconeogenesis and the reverse reaction in glycolysis.</text>
</comment>
<dbReference type="SUPFAM" id="SSF63829">
    <property type="entry name" value="Calcium-dependent phosphotriesterase"/>
    <property type="match status" value="1"/>
</dbReference>
<sequence>MSWKYTNKTLQILKSAEEGGYGVLAAIVYNVEHITAFVKAANSRKSPLIIQLFPSALEMTPSLVFAAAAAARSAEVPISVHLDHAQDATQIKYAADNYPFDSIMVDMSHYERLENIQKTKELKEYCHSRTIAVEAETGRIEGGEDGIMDTGDLAGILTSAEDVEDFISAGVDLIAPSVGNIHGDYGPEGPQLHLERLQQVYSQINRRVGLVLHGTNDFSPELTKECIKAGVSKINVNKLLLAPWQQHIEGNIHKPLTQVMQEGIDVLTKETERWMDIIGSSGQGLYIGQLSERACTPRASPHRPNAELGKGNLTTRPIAQMSDISAFVAHDERFKSLLGDSPVLEMLAENTRYPFAHEAGVFIQSTNELFITSNRFGDSLTAAPHEQRVQISKVTLNDDPSKTVYEEIDSSGVPMGNGGVNYKDGILLCGQGLLDQPSGLYEMSTTAPYKVQLLVSDFYGRPFNSVNDVIVHSVDGSIWFTDPTYGSEQLYRPSPKLPSQLYRYDPQTKSTRAMADGFGHPNGLCFSPDEKTLYVTDTDREHGGGTLHDDRASTIYAFDVSTIHGEPFLTNRRLFAFADQGIPDGIKCDMEGNVYSGCGDGVNVWSPGGILLGRILVEGGAANFCFGRGGEMFILNENRIWRARLGRHVRGALLRI</sequence>
<dbReference type="InterPro" id="IPR013658">
    <property type="entry name" value="SGL"/>
</dbReference>
<keyword evidence="1" id="KW-0862">Zinc</keyword>
<evidence type="ECO:0000313" key="4">
    <source>
        <dbReference type="Proteomes" id="UP000509510"/>
    </source>
</evidence>
<evidence type="ECO:0000259" key="2">
    <source>
        <dbReference type="Pfam" id="PF08450"/>
    </source>
</evidence>
<dbReference type="InterPro" id="IPR013785">
    <property type="entry name" value="Aldolase_TIM"/>
</dbReference>
<gene>
    <name evidence="3" type="ORF">TRUGW13939_01450</name>
</gene>
<evidence type="ECO:0000313" key="3">
    <source>
        <dbReference type="EMBL" id="QKX54364.1"/>
    </source>
</evidence>
<comment type="similarity">
    <text evidence="1">Belongs to the class II fructose-bisphosphate aldolase family.</text>
</comment>
<accession>A0A7H8QKE5</accession>
<dbReference type="Pfam" id="PF08450">
    <property type="entry name" value="SGL"/>
    <property type="match status" value="1"/>
</dbReference>
<name>A0A7H8QKE5_TALRU</name>
<proteinExistence type="inferred from homology"/>
<dbReference type="Pfam" id="PF01116">
    <property type="entry name" value="F_bP_aldolase"/>
    <property type="match status" value="1"/>
</dbReference>
<dbReference type="EMBL" id="CP055898">
    <property type="protein sequence ID" value="QKX54364.1"/>
    <property type="molecule type" value="Genomic_DNA"/>
</dbReference>
<dbReference type="KEGG" id="trg:TRUGW13939_01450"/>
<dbReference type="UniPathway" id="UPA00109">
    <property type="reaction ID" value="UER00183"/>
</dbReference>
<dbReference type="CDD" id="cd00947">
    <property type="entry name" value="TBP_aldolase_IIB"/>
    <property type="match status" value="1"/>
</dbReference>
<feature type="domain" description="SMP-30/Gluconolactonase/LRE-like region" evidence="2">
    <location>
        <begin position="443"/>
        <end position="627"/>
    </location>
</feature>
<dbReference type="InterPro" id="IPR052988">
    <property type="entry name" value="Oryzine_lactonohydrolase"/>
</dbReference>
<dbReference type="GO" id="GO:0008270">
    <property type="term" value="F:zinc ion binding"/>
    <property type="evidence" value="ECO:0007669"/>
    <property type="project" value="UniProtKB-UniRule"/>
</dbReference>
<protein>
    <recommendedName>
        <fullName evidence="1">Fructose-bisphosphate aldolase</fullName>
        <shortName evidence="1">FBP aldolase</shortName>
        <ecNumber evidence="1">4.1.2.13</ecNumber>
    </recommendedName>
</protein>
<dbReference type="AlphaFoldDB" id="A0A7H8QKE5"/>
<dbReference type="SUPFAM" id="SSF51569">
    <property type="entry name" value="Aldolase"/>
    <property type="match status" value="1"/>
</dbReference>
<dbReference type="GO" id="GO:0006096">
    <property type="term" value="P:glycolytic process"/>
    <property type="evidence" value="ECO:0007669"/>
    <property type="project" value="UniProtKB-UniPathway"/>
</dbReference>
<dbReference type="Proteomes" id="UP000509510">
    <property type="component" value="Chromosome I"/>
</dbReference>
<dbReference type="RefSeq" id="XP_035340543.1">
    <property type="nucleotide sequence ID" value="XM_035484650.1"/>
</dbReference>
<keyword evidence="4" id="KW-1185">Reference proteome</keyword>
<comment type="pathway">
    <text evidence="1">Carbohydrate degradation; glycolysis; D-glyceraldehyde 3-phosphate and glycerone phosphate from D-glucose: step 4/4.</text>
</comment>
<keyword evidence="1" id="KW-0324">Glycolysis</keyword>